<keyword evidence="2" id="KW-0067">ATP-binding</keyword>
<dbReference type="RefSeq" id="WP_380723061.1">
    <property type="nucleotide sequence ID" value="NZ_JBHTLK010000043.1"/>
</dbReference>
<dbReference type="PANTHER" id="PTHR16305">
    <property type="entry name" value="TESTICULAR SOLUBLE ADENYLYL CYCLASE"/>
    <property type="match status" value="1"/>
</dbReference>
<dbReference type="InterPro" id="IPR027417">
    <property type="entry name" value="P-loop_NTPase"/>
</dbReference>
<dbReference type="InterPro" id="IPR041664">
    <property type="entry name" value="AAA_16"/>
</dbReference>
<dbReference type="SUPFAM" id="SSF52540">
    <property type="entry name" value="P-loop containing nucleoside triphosphate hydrolases"/>
    <property type="match status" value="1"/>
</dbReference>
<dbReference type="EMBL" id="JBHTLK010000043">
    <property type="protein sequence ID" value="MFD1147705.1"/>
    <property type="molecule type" value="Genomic_DNA"/>
</dbReference>
<name>A0ABW3QT25_9PSEU</name>
<accession>A0ABW3QT25</accession>
<protein>
    <submittedName>
        <fullName evidence="4">AAA family ATPase</fullName>
    </submittedName>
</protein>
<reference evidence="5" key="1">
    <citation type="journal article" date="2019" name="Int. J. Syst. Evol. Microbiol.">
        <title>The Global Catalogue of Microorganisms (GCM) 10K type strain sequencing project: providing services to taxonomists for standard genome sequencing and annotation.</title>
        <authorList>
            <consortium name="The Broad Institute Genomics Platform"/>
            <consortium name="The Broad Institute Genome Sequencing Center for Infectious Disease"/>
            <person name="Wu L."/>
            <person name="Ma J."/>
        </authorList>
    </citation>
    <scope>NUCLEOTIDE SEQUENCE [LARGE SCALE GENOMIC DNA]</scope>
    <source>
        <strain evidence="5">CCUG 60214</strain>
    </source>
</reference>
<dbReference type="Gene3D" id="3.40.50.300">
    <property type="entry name" value="P-loop containing nucleotide triphosphate hydrolases"/>
    <property type="match status" value="1"/>
</dbReference>
<evidence type="ECO:0000256" key="2">
    <source>
        <dbReference type="ARBA" id="ARBA00022840"/>
    </source>
</evidence>
<evidence type="ECO:0000259" key="3">
    <source>
        <dbReference type="Pfam" id="PF13191"/>
    </source>
</evidence>
<proteinExistence type="predicted"/>
<gene>
    <name evidence="4" type="ORF">ACFQ3T_11260</name>
</gene>
<evidence type="ECO:0000313" key="4">
    <source>
        <dbReference type="EMBL" id="MFD1147705.1"/>
    </source>
</evidence>
<organism evidence="4 5">
    <name type="scientific">Saccharothrix hoggarensis</name>
    <dbReference type="NCBI Taxonomy" id="913853"/>
    <lineage>
        <taxon>Bacteria</taxon>
        <taxon>Bacillati</taxon>
        <taxon>Actinomycetota</taxon>
        <taxon>Actinomycetes</taxon>
        <taxon>Pseudonocardiales</taxon>
        <taxon>Pseudonocardiaceae</taxon>
        <taxon>Saccharothrix</taxon>
    </lineage>
</organism>
<comment type="caution">
    <text evidence="4">The sequence shown here is derived from an EMBL/GenBank/DDBJ whole genome shotgun (WGS) entry which is preliminary data.</text>
</comment>
<feature type="domain" description="Orc1-like AAA ATPase" evidence="3">
    <location>
        <begin position="5"/>
        <end position="167"/>
    </location>
</feature>
<dbReference type="Pfam" id="PF13428">
    <property type="entry name" value="TPR_14"/>
    <property type="match status" value="1"/>
</dbReference>
<dbReference type="Proteomes" id="UP001597168">
    <property type="component" value="Unassembled WGS sequence"/>
</dbReference>
<evidence type="ECO:0000313" key="5">
    <source>
        <dbReference type="Proteomes" id="UP001597168"/>
    </source>
</evidence>
<dbReference type="Pfam" id="PF13191">
    <property type="entry name" value="AAA_16"/>
    <property type="match status" value="1"/>
</dbReference>
<keyword evidence="5" id="KW-1185">Reference proteome</keyword>
<feature type="non-terminal residue" evidence="4">
    <location>
        <position position="426"/>
    </location>
</feature>
<sequence>MSTLERDRELARITAALDSAAAGDGRVVVIEGRAGIGKTRLVQDTRALAKQRGFGRIQAVGDALESAMAWGVVRQLVERSISRYRGEVRDRIMAGPSGDALRALDTAAADPSEAELARTLHALWWVAVDLSATRPLLITVDDAQWADLSSAQFLVYLSRRIADLPIALVVATRPPAANAGPLAQLSVSRQAERLLPRPLTPHGLGELVAARGVRPAPEVVAALHAAGAGNPFLTGVLVDELDALGLPLDAPDTAAEVAKLGPSTVFRATLGRLPAESVRLAGAAAVLGTGADPWLAGTIADVDQAGLSDAVEALVAAHVLTGDELTFVHPVVREAVLAELGPVARAALHARAATRLWEAKAPADRVAANLAQAPKGSLPQAVDVLREAAVALLAAGDPHTAASHLRRAVQEKPDDAGLRAALGRAL</sequence>
<evidence type="ECO:0000256" key="1">
    <source>
        <dbReference type="ARBA" id="ARBA00022741"/>
    </source>
</evidence>
<dbReference type="PANTHER" id="PTHR16305:SF35">
    <property type="entry name" value="TRANSCRIPTIONAL ACTIVATOR DOMAIN"/>
    <property type="match status" value="1"/>
</dbReference>
<keyword evidence="1" id="KW-0547">Nucleotide-binding</keyword>